<reference evidence="1" key="1">
    <citation type="submission" date="2022-10" db="EMBL/GenBank/DDBJ databases">
        <title>Complete Genome of Trichothecium roseum strain YXFP-22015, a Plant Pathogen Isolated from Citrus.</title>
        <authorList>
            <person name="Wang Y."/>
            <person name="Zhu L."/>
        </authorList>
    </citation>
    <scope>NUCLEOTIDE SEQUENCE</scope>
    <source>
        <strain evidence="1">YXFP-22015</strain>
    </source>
</reference>
<sequence length="456" mass="49902">MPETIDHKLSGPPFQCLFSPVDQVTPPIYSRRILIFSHAPDHDRENTVLALKTGLQRAIDEFPVLAGQMGYVAPGGWTIKPGVARLRIKHFDSDPDDDELTFERLQESGFCESLLPADLVSSVPTLADPQEDWHACRLQANFIRGGLLLVVSVNHTVMDGYGITKVIQSLARHSRLSPTSPHVHHSDQTVEVTDRAAIFNQIGTNSKANVDDLDAYSIVQGPTNLSFVPPRTVTTTIRLAPQALRRLKITASPEKGWVTTHDAVNALCWRAHAAGRRRAGIIQDHETARFAFPVDIRRLLGFPPGYVGNAVLMTKVSLPVKTLLDPKDGLKAAAAAIRAGVARVDAAYAENFVSVAQNLDEPGKLKINLKLEVDGQRRETAFGSTSYKSFDLSGLEWDEVAVGRYERMRLASGVTGEGMSIVLPVLADGSWEVTVSLEEELVDAFRANEDVVDYAG</sequence>
<dbReference type="EMBL" id="CM047945">
    <property type="protein sequence ID" value="KAI9898653.1"/>
    <property type="molecule type" value="Genomic_DNA"/>
</dbReference>
<evidence type="ECO:0000313" key="2">
    <source>
        <dbReference type="Proteomes" id="UP001163324"/>
    </source>
</evidence>
<gene>
    <name evidence="1" type="ORF">N3K66_007013</name>
</gene>
<dbReference type="Proteomes" id="UP001163324">
    <property type="component" value="Chromosome 6"/>
</dbReference>
<keyword evidence="2" id="KW-1185">Reference proteome</keyword>
<evidence type="ECO:0000313" key="1">
    <source>
        <dbReference type="EMBL" id="KAI9898653.1"/>
    </source>
</evidence>
<organism evidence="1 2">
    <name type="scientific">Trichothecium roseum</name>
    <dbReference type="NCBI Taxonomy" id="47278"/>
    <lineage>
        <taxon>Eukaryota</taxon>
        <taxon>Fungi</taxon>
        <taxon>Dikarya</taxon>
        <taxon>Ascomycota</taxon>
        <taxon>Pezizomycotina</taxon>
        <taxon>Sordariomycetes</taxon>
        <taxon>Hypocreomycetidae</taxon>
        <taxon>Hypocreales</taxon>
        <taxon>Hypocreales incertae sedis</taxon>
        <taxon>Trichothecium</taxon>
    </lineage>
</organism>
<protein>
    <submittedName>
        <fullName evidence="1">Uncharacterized protein</fullName>
    </submittedName>
</protein>
<comment type="caution">
    <text evidence="1">The sequence shown here is derived from an EMBL/GenBank/DDBJ whole genome shotgun (WGS) entry which is preliminary data.</text>
</comment>
<proteinExistence type="predicted"/>
<accession>A0ACC0UZK5</accession>
<name>A0ACC0UZK5_9HYPO</name>